<sequence length="93" mass="10405">MKAVLGVHRRYAASGISGRTLASSVKRTGGLEELGGDEGDYVYFENSSSNPLLIRRIEELNKTVEQFDRPCLPDWPPQQDVRLFYTEDLAATT</sequence>
<proteinExistence type="predicted"/>
<dbReference type="EMBL" id="CM014095">
    <property type="protein sequence ID" value="TKS86946.1"/>
    <property type="molecule type" value="Genomic_DNA"/>
</dbReference>
<dbReference type="AlphaFoldDB" id="A0A4U5VFW8"/>
<protein>
    <submittedName>
        <fullName evidence="1">Metastasis-associated protein MTA3</fullName>
    </submittedName>
</protein>
<accession>A0A4U5VFW8</accession>
<dbReference type="STRING" id="240159.A0A4U5VFW8"/>
<dbReference type="Proteomes" id="UP000298787">
    <property type="component" value="Chromosome 18"/>
</dbReference>
<organism evidence="1 2">
    <name type="scientific">Collichthys lucidus</name>
    <name type="common">Big head croaker</name>
    <name type="synonym">Sciaena lucida</name>
    <dbReference type="NCBI Taxonomy" id="240159"/>
    <lineage>
        <taxon>Eukaryota</taxon>
        <taxon>Metazoa</taxon>
        <taxon>Chordata</taxon>
        <taxon>Craniata</taxon>
        <taxon>Vertebrata</taxon>
        <taxon>Euteleostomi</taxon>
        <taxon>Actinopterygii</taxon>
        <taxon>Neopterygii</taxon>
        <taxon>Teleostei</taxon>
        <taxon>Neoteleostei</taxon>
        <taxon>Acanthomorphata</taxon>
        <taxon>Eupercaria</taxon>
        <taxon>Sciaenidae</taxon>
        <taxon>Collichthys</taxon>
    </lineage>
</organism>
<name>A0A4U5VFW8_COLLU</name>
<keyword evidence="2" id="KW-1185">Reference proteome</keyword>
<evidence type="ECO:0000313" key="1">
    <source>
        <dbReference type="EMBL" id="TKS86946.1"/>
    </source>
</evidence>
<gene>
    <name evidence="1" type="ORF">D9C73_021067</name>
</gene>
<evidence type="ECO:0000313" key="2">
    <source>
        <dbReference type="Proteomes" id="UP000298787"/>
    </source>
</evidence>
<reference evidence="1 2" key="1">
    <citation type="submission" date="2019-01" db="EMBL/GenBank/DDBJ databases">
        <title>Genome Assembly of Collichthys lucidus.</title>
        <authorList>
            <person name="Cai M."/>
            <person name="Xiao S."/>
        </authorList>
    </citation>
    <scope>NUCLEOTIDE SEQUENCE [LARGE SCALE GENOMIC DNA]</scope>
    <source>
        <strain evidence="1">JT15FE1705JMU</strain>
        <tissue evidence="1">Muscle</tissue>
    </source>
</reference>